<dbReference type="GO" id="GO:0044715">
    <property type="term" value="F:8-oxo-dGDP phosphatase activity"/>
    <property type="evidence" value="ECO:0007669"/>
    <property type="project" value="TreeGrafter"/>
</dbReference>
<keyword evidence="7" id="KW-0464">Manganese</keyword>
<evidence type="ECO:0000256" key="12">
    <source>
        <dbReference type="ARBA" id="ARBA00056193"/>
    </source>
</evidence>
<dbReference type="SUPFAM" id="SSF55811">
    <property type="entry name" value="Nudix"/>
    <property type="match status" value="1"/>
</dbReference>
<dbReference type="InterPro" id="IPR020084">
    <property type="entry name" value="NUDIX_hydrolase_CS"/>
</dbReference>
<dbReference type="CTD" id="79873"/>
<dbReference type="InterPro" id="IPR042970">
    <property type="entry name" value="NUDT18_NUDIX"/>
</dbReference>
<keyword evidence="4" id="KW-0479">Metal-binding</keyword>
<feature type="domain" description="Nudix hydrolase" evidence="20">
    <location>
        <begin position="44"/>
        <end position="169"/>
    </location>
</feature>
<gene>
    <name evidence="22 23" type="primary">nudt18</name>
</gene>
<evidence type="ECO:0000256" key="11">
    <source>
        <dbReference type="ARBA" id="ARBA00052843"/>
    </source>
</evidence>
<sequence length="369" mass="40605">MVIMGSVAFNFEQNVEKILNGEGMEVTEIDSAPEQIKPVALKKTVCYIVSAVIFNSKKEVLMVQEAKQGCYGSWYLPAGRMEVGESIEEAMKREVLEEAGLECQPITLILVQEQGPQWVRFAFLAEVTGGTLKTKAQADAESLQACWWDRESPLPLRGQDILSLIESGLRYREKPWFPAVLPLDLPCPVVCQRVVLTFAAGIYVWLLVSNGPEGSNAVSSGGSSSSGSTSIEEKERGKKKSEVDMTDAHLPVALSTKTHTAMWAAQRLVQECMPSCYYELDVNTHGLLGVQHNGRVPGKTDGLCFNTLVSLTLERRGGGPPMELGGEPADPPPVEHGQYRWHKVDNSCLRDTILRRIRQGTTLPVVSLY</sequence>
<evidence type="ECO:0000256" key="4">
    <source>
        <dbReference type="ARBA" id="ARBA00022723"/>
    </source>
</evidence>
<comment type="catalytic activity">
    <reaction evidence="9">
        <text>8-oxo-dADP + H2O = 8-oxo-dAMP + phosphate + H(+)</text>
        <dbReference type="Rhea" id="RHEA:35219"/>
        <dbReference type="ChEBI" id="CHEBI:15377"/>
        <dbReference type="ChEBI" id="CHEBI:15378"/>
        <dbReference type="ChEBI" id="CHEBI:43474"/>
        <dbReference type="ChEBI" id="CHEBI:71361"/>
        <dbReference type="ChEBI" id="CHEBI:71362"/>
    </reaction>
    <physiologicalReaction direction="left-to-right" evidence="9">
        <dbReference type="Rhea" id="RHEA:35220"/>
    </physiologicalReaction>
</comment>
<dbReference type="AlphaFoldDB" id="A0A6P3VGW4"/>
<comment type="similarity">
    <text evidence="3 18">Belongs to the Nudix hydrolase family.</text>
</comment>
<name>A0A6P3VGW4_CLUHA</name>
<keyword evidence="21" id="KW-1185">Reference proteome</keyword>
<evidence type="ECO:0000256" key="16">
    <source>
        <dbReference type="ARBA" id="ARBA00080473"/>
    </source>
</evidence>
<dbReference type="PROSITE" id="PS00893">
    <property type="entry name" value="NUDIX_BOX"/>
    <property type="match status" value="1"/>
</dbReference>
<evidence type="ECO:0000256" key="10">
    <source>
        <dbReference type="ARBA" id="ARBA00051185"/>
    </source>
</evidence>
<dbReference type="CDD" id="cd04671">
    <property type="entry name" value="NUDIX_8DGDPP_Nudt18"/>
    <property type="match status" value="1"/>
</dbReference>
<comment type="catalytic activity">
    <reaction evidence="11">
        <text>2-oxo-dADP + H2O = 2-oxo-dAMP + phosphate + H(+)</text>
        <dbReference type="Rhea" id="RHEA:35223"/>
        <dbReference type="ChEBI" id="CHEBI:15377"/>
        <dbReference type="ChEBI" id="CHEBI:15378"/>
        <dbReference type="ChEBI" id="CHEBI:43474"/>
        <dbReference type="ChEBI" id="CHEBI:63212"/>
        <dbReference type="ChEBI" id="CHEBI:71363"/>
    </reaction>
    <physiologicalReaction direction="left-to-right" evidence="11">
        <dbReference type="Rhea" id="RHEA:35224"/>
    </physiologicalReaction>
</comment>
<evidence type="ECO:0000256" key="8">
    <source>
        <dbReference type="ARBA" id="ARBA00050269"/>
    </source>
</evidence>
<feature type="region of interest" description="Disordered" evidence="19">
    <location>
        <begin position="215"/>
        <end position="245"/>
    </location>
</feature>
<dbReference type="InterPro" id="IPR000086">
    <property type="entry name" value="NUDIX_hydrolase_dom"/>
</dbReference>
<evidence type="ECO:0000256" key="14">
    <source>
        <dbReference type="ARBA" id="ARBA00071481"/>
    </source>
</evidence>
<dbReference type="Proteomes" id="UP000515152">
    <property type="component" value="Chromosome 7"/>
</dbReference>
<keyword evidence="5 18" id="KW-0378">Hydrolase</keyword>
<dbReference type="RefSeq" id="XP_012671346.1">
    <property type="nucleotide sequence ID" value="XM_012815892.3"/>
</dbReference>
<dbReference type="Pfam" id="PF00293">
    <property type="entry name" value="NUDIX"/>
    <property type="match status" value="1"/>
</dbReference>
<dbReference type="PANTHER" id="PTHR22769">
    <property type="entry name" value="MUTT/NUDIX HYDROLASE"/>
    <property type="match status" value="1"/>
</dbReference>
<evidence type="ECO:0000313" key="22">
    <source>
        <dbReference type="RefSeq" id="XP_012671346.1"/>
    </source>
</evidence>
<dbReference type="GO" id="GO:0044716">
    <property type="term" value="F:8-oxo-GDP phosphatase activity"/>
    <property type="evidence" value="ECO:0007669"/>
    <property type="project" value="TreeGrafter"/>
</dbReference>
<evidence type="ECO:0000256" key="19">
    <source>
        <dbReference type="SAM" id="MobiDB-lite"/>
    </source>
</evidence>
<evidence type="ECO:0000313" key="23">
    <source>
        <dbReference type="RefSeq" id="XP_031426206.1"/>
    </source>
</evidence>
<reference evidence="22 23" key="1">
    <citation type="submission" date="2025-04" db="UniProtKB">
        <authorList>
            <consortium name="RefSeq"/>
        </authorList>
    </citation>
    <scope>IDENTIFICATION</scope>
</reference>
<evidence type="ECO:0000256" key="6">
    <source>
        <dbReference type="ARBA" id="ARBA00022842"/>
    </source>
</evidence>
<evidence type="ECO:0000256" key="5">
    <source>
        <dbReference type="ARBA" id="ARBA00022801"/>
    </source>
</evidence>
<evidence type="ECO:0000259" key="20">
    <source>
        <dbReference type="PROSITE" id="PS51462"/>
    </source>
</evidence>
<evidence type="ECO:0000256" key="7">
    <source>
        <dbReference type="ARBA" id="ARBA00023211"/>
    </source>
</evidence>
<comment type="catalytic activity">
    <reaction evidence="10">
        <text>8-oxo-GDP + H2O = 8-oxo-GMP + phosphate + H(+)</text>
        <dbReference type="Rhea" id="RHEA:62356"/>
        <dbReference type="ChEBI" id="CHEBI:15377"/>
        <dbReference type="ChEBI" id="CHEBI:15378"/>
        <dbReference type="ChEBI" id="CHEBI:43474"/>
        <dbReference type="ChEBI" id="CHEBI:143554"/>
        <dbReference type="ChEBI" id="CHEBI:145694"/>
        <dbReference type="EC" id="3.6.1.58"/>
    </reaction>
    <physiologicalReaction direction="left-to-right" evidence="10">
        <dbReference type="Rhea" id="RHEA:62357"/>
    </physiologicalReaction>
</comment>
<evidence type="ECO:0000256" key="3">
    <source>
        <dbReference type="ARBA" id="ARBA00005582"/>
    </source>
</evidence>
<comment type="cofactor">
    <cofactor evidence="1">
        <name>Mn(2+)</name>
        <dbReference type="ChEBI" id="CHEBI:29035"/>
    </cofactor>
</comment>
<dbReference type="InterPro" id="IPR020476">
    <property type="entry name" value="Nudix_hydrolase"/>
</dbReference>
<dbReference type="GeneID" id="105889953"/>
<dbReference type="KEGG" id="char:105889953"/>
<dbReference type="EC" id="3.6.1.58" evidence="13"/>
<feature type="compositionally biased region" description="Low complexity" evidence="19">
    <location>
        <begin position="219"/>
        <end position="230"/>
    </location>
</feature>
<evidence type="ECO:0000256" key="15">
    <source>
        <dbReference type="ARBA" id="ARBA00076305"/>
    </source>
</evidence>
<accession>A0A6P3VGW4</accession>
<dbReference type="PROSITE" id="PS51462">
    <property type="entry name" value="NUDIX"/>
    <property type="match status" value="1"/>
</dbReference>
<evidence type="ECO:0000256" key="17">
    <source>
        <dbReference type="ARBA" id="ARBA00083158"/>
    </source>
</evidence>
<protein>
    <recommendedName>
        <fullName evidence="14">8-oxo-dGDP phosphatase NUDT18</fullName>
        <ecNumber evidence="13">3.6.1.58</ecNumber>
    </recommendedName>
    <alternativeName>
        <fullName evidence="17">2-hydroxy-dADP phosphatase</fullName>
    </alternativeName>
    <alternativeName>
        <fullName evidence="15">7,8-dihydro-8-oxoguanine phosphatase</fullName>
    </alternativeName>
    <alternativeName>
        <fullName evidence="16">Nucleoside diphosphate-linked moiety X motif 18</fullName>
    </alternativeName>
</protein>
<organism evidence="21 22">
    <name type="scientific">Clupea harengus</name>
    <name type="common">Atlantic herring</name>
    <dbReference type="NCBI Taxonomy" id="7950"/>
    <lineage>
        <taxon>Eukaryota</taxon>
        <taxon>Metazoa</taxon>
        <taxon>Chordata</taxon>
        <taxon>Craniata</taxon>
        <taxon>Vertebrata</taxon>
        <taxon>Euteleostomi</taxon>
        <taxon>Actinopterygii</taxon>
        <taxon>Neopterygii</taxon>
        <taxon>Teleostei</taxon>
        <taxon>Clupei</taxon>
        <taxon>Clupeiformes</taxon>
        <taxon>Clupeoidei</taxon>
        <taxon>Clupeidae</taxon>
        <taxon>Clupea</taxon>
    </lineage>
</organism>
<proteinExistence type="inferred from homology"/>
<dbReference type="InterPro" id="IPR015797">
    <property type="entry name" value="NUDIX_hydrolase-like_dom_sf"/>
</dbReference>
<dbReference type="OrthoDB" id="10005910at2759"/>
<evidence type="ECO:0000256" key="1">
    <source>
        <dbReference type="ARBA" id="ARBA00001936"/>
    </source>
</evidence>
<dbReference type="PANTHER" id="PTHR22769:SF56">
    <property type="entry name" value="8-OXO-DGDP PHOSPHATASE NUDT18"/>
    <property type="match status" value="1"/>
</dbReference>
<dbReference type="FunFam" id="3.90.79.10:FF:000080">
    <property type="entry name" value="8-oxo-dGDP phosphatase NUDT18"/>
    <property type="match status" value="1"/>
</dbReference>
<dbReference type="PRINTS" id="PR00502">
    <property type="entry name" value="NUDIXFAMILY"/>
</dbReference>
<dbReference type="Gene3D" id="3.90.79.10">
    <property type="entry name" value="Nucleoside Triphosphate Pyrophosphohydrolase"/>
    <property type="match status" value="1"/>
</dbReference>
<evidence type="ECO:0000313" key="21">
    <source>
        <dbReference type="Proteomes" id="UP000515152"/>
    </source>
</evidence>
<evidence type="ECO:0000256" key="9">
    <source>
        <dbReference type="ARBA" id="ARBA00050338"/>
    </source>
</evidence>
<dbReference type="RefSeq" id="XP_031426206.1">
    <property type="nucleotide sequence ID" value="XM_031570346.1"/>
</dbReference>
<evidence type="ECO:0000256" key="13">
    <source>
        <dbReference type="ARBA" id="ARBA00066482"/>
    </source>
</evidence>
<comment type="catalytic activity">
    <reaction evidence="8">
        <text>8-oxo-dGDP + H2O = 8-oxo-dGMP + phosphate + H(+)</text>
        <dbReference type="Rhea" id="RHEA:32063"/>
        <dbReference type="ChEBI" id="CHEBI:15377"/>
        <dbReference type="ChEBI" id="CHEBI:15378"/>
        <dbReference type="ChEBI" id="CHEBI:43474"/>
        <dbReference type="ChEBI" id="CHEBI:63224"/>
        <dbReference type="ChEBI" id="CHEBI:63715"/>
        <dbReference type="EC" id="3.6.1.58"/>
    </reaction>
    <physiologicalReaction direction="left-to-right" evidence="8">
        <dbReference type="Rhea" id="RHEA:32064"/>
    </physiologicalReaction>
</comment>
<evidence type="ECO:0000256" key="18">
    <source>
        <dbReference type="RuleBase" id="RU003476"/>
    </source>
</evidence>
<dbReference type="GeneTree" id="ENSGT00390000002931"/>
<evidence type="ECO:0000256" key="2">
    <source>
        <dbReference type="ARBA" id="ARBA00001946"/>
    </source>
</evidence>
<keyword evidence="6" id="KW-0460">Magnesium</keyword>
<dbReference type="GO" id="GO:0046872">
    <property type="term" value="F:metal ion binding"/>
    <property type="evidence" value="ECO:0007669"/>
    <property type="project" value="UniProtKB-KW"/>
</dbReference>
<comment type="function">
    <text evidence="12">Mediates the hydrolysis of oxidized nucleoside diphosphate derivatives. Hydrolyzes 8-oxo-7,8-dihydroguanine (8-oxo-Gua)-containing deoxyribo- and ribonucleoside diphosphates to the monophosphates. Hydrolyzes 8-oxo-dGDP and 8-oxo-GDP with the same efficiencies. Also hydrolyzes 8-OH-dADP and 2-OH-dADP. Exhibited no or minimal hydrolysis activity against 8-oxo-dGTP, 8-oxo-GTP, dGTP, GTP, dGDP and GDP. Probably removes oxidized guanine nucleotides from both the DNA and RNA precursor pools.</text>
</comment>
<comment type="cofactor">
    <cofactor evidence="2">
        <name>Mg(2+)</name>
        <dbReference type="ChEBI" id="CHEBI:18420"/>
    </cofactor>
</comment>
<feature type="compositionally biased region" description="Basic and acidic residues" evidence="19">
    <location>
        <begin position="231"/>
        <end position="245"/>
    </location>
</feature>